<dbReference type="AlphaFoldDB" id="A0A1X0QZM6"/>
<dbReference type="EMBL" id="KV921950">
    <property type="protein sequence ID" value="ORE05209.1"/>
    <property type="molecule type" value="Genomic_DNA"/>
</dbReference>
<gene>
    <name evidence="2" type="ORF">BCV72DRAFT_178054</name>
</gene>
<dbReference type="GO" id="GO:0030427">
    <property type="term" value="C:site of polarized growth"/>
    <property type="evidence" value="ECO:0007669"/>
    <property type="project" value="TreeGrafter"/>
</dbReference>
<dbReference type="VEuPathDB" id="FungiDB:BCV72DRAFT_178054"/>
<dbReference type="InterPro" id="IPR039867">
    <property type="entry name" value="Furry/Tao3/Mor2"/>
</dbReference>
<proteinExistence type="predicted"/>
<dbReference type="PANTHER" id="PTHR12295">
    <property type="entry name" value="FURRY-RELATED"/>
    <property type="match status" value="1"/>
</dbReference>
<dbReference type="InterPro" id="IPR025614">
    <property type="entry name" value="Cell_morpho_N"/>
</dbReference>
<dbReference type="GO" id="GO:0000902">
    <property type="term" value="P:cell morphogenesis"/>
    <property type="evidence" value="ECO:0007669"/>
    <property type="project" value="InterPro"/>
</dbReference>
<reference evidence="2" key="1">
    <citation type="journal article" date="2016" name="Proc. Natl. Acad. Sci. U.S.A.">
        <title>Lipid metabolic changes in an early divergent fungus govern the establishment of a mutualistic symbiosis with endobacteria.</title>
        <authorList>
            <person name="Lastovetsky O.A."/>
            <person name="Gaspar M.L."/>
            <person name="Mondo S.J."/>
            <person name="LaButti K.M."/>
            <person name="Sandor L."/>
            <person name="Grigoriev I.V."/>
            <person name="Henry S.A."/>
            <person name="Pawlowska T.E."/>
        </authorList>
    </citation>
    <scope>NUCLEOTIDE SEQUENCE [LARGE SCALE GENOMIC DNA]</scope>
    <source>
        <strain evidence="2">ATCC 52814</strain>
    </source>
</reference>
<organism evidence="2">
    <name type="scientific">Rhizopus microsporus var. microsporus</name>
    <dbReference type="NCBI Taxonomy" id="86635"/>
    <lineage>
        <taxon>Eukaryota</taxon>
        <taxon>Fungi</taxon>
        <taxon>Fungi incertae sedis</taxon>
        <taxon>Mucoromycota</taxon>
        <taxon>Mucoromycotina</taxon>
        <taxon>Mucoromycetes</taxon>
        <taxon>Mucorales</taxon>
        <taxon>Mucorineae</taxon>
        <taxon>Rhizopodaceae</taxon>
        <taxon>Rhizopus</taxon>
    </lineage>
</organism>
<evidence type="ECO:0000259" key="1">
    <source>
        <dbReference type="Pfam" id="PF14222"/>
    </source>
</evidence>
<dbReference type="GO" id="GO:0005938">
    <property type="term" value="C:cell cortex"/>
    <property type="evidence" value="ECO:0007669"/>
    <property type="project" value="TreeGrafter"/>
</dbReference>
<accession>A0A1X0QZM6</accession>
<feature type="domain" description="Cell morphogenesis protein N-terminal" evidence="1">
    <location>
        <begin position="5"/>
        <end position="143"/>
    </location>
</feature>
<protein>
    <recommendedName>
        <fullName evidence="1">Cell morphogenesis protein N-terminal domain-containing protein</fullName>
    </recommendedName>
</protein>
<dbReference type="OrthoDB" id="6287725at2759"/>
<dbReference type="Pfam" id="PF14222">
    <property type="entry name" value="MOR2-PAG1_N"/>
    <property type="match status" value="1"/>
</dbReference>
<sequence length="145" mass="17084">FKKKVADAEVNFPAWAKAVDLMYPRALKMILKPRHISVGYPLITTLLCVSRKNFFAENWTAILESCYQKFSKQDKYTKLMLLGCISRLVWIYLFRCKESTSVTYKKLDTIIKTLFPPFRRAVYPSDIPLDHFILIIYFSLMRDVE</sequence>
<name>A0A1X0QZM6_RHIZD</name>
<dbReference type="Proteomes" id="UP000242414">
    <property type="component" value="Unassembled WGS sequence"/>
</dbReference>
<evidence type="ECO:0000313" key="2">
    <source>
        <dbReference type="EMBL" id="ORE05209.1"/>
    </source>
</evidence>
<feature type="non-terminal residue" evidence="2">
    <location>
        <position position="145"/>
    </location>
</feature>
<feature type="non-terminal residue" evidence="2">
    <location>
        <position position="1"/>
    </location>
</feature>
<dbReference type="PANTHER" id="PTHR12295:SF30">
    <property type="entry name" value="PROTEIN FURRY"/>
    <property type="match status" value="1"/>
</dbReference>